<dbReference type="InParanoid" id="A0A2R5GU18"/>
<evidence type="ECO:0008006" key="4">
    <source>
        <dbReference type="Google" id="ProtNLM"/>
    </source>
</evidence>
<organism evidence="2 3">
    <name type="scientific">Hondaea fermentalgiana</name>
    <dbReference type="NCBI Taxonomy" id="2315210"/>
    <lineage>
        <taxon>Eukaryota</taxon>
        <taxon>Sar</taxon>
        <taxon>Stramenopiles</taxon>
        <taxon>Bigyra</taxon>
        <taxon>Labyrinthulomycetes</taxon>
        <taxon>Thraustochytrida</taxon>
        <taxon>Thraustochytriidae</taxon>
        <taxon>Hondaea</taxon>
    </lineage>
</organism>
<dbReference type="EMBL" id="BEYU01000115">
    <property type="protein sequence ID" value="GBG32143.1"/>
    <property type="molecule type" value="Genomic_DNA"/>
</dbReference>
<feature type="compositionally biased region" description="Low complexity" evidence="1">
    <location>
        <begin position="431"/>
        <end position="443"/>
    </location>
</feature>
<dbReference type="AlphaFoldDB" id="A0A2R5GU18"/>
<reference evidence="2 3" key="1">
    <citation type="submission" date="2017-12" db="EMBL/GenBank/DDBJ databases">
        <title>Sequencing, de novo assembly and annotation of complete genome of a new Thraustochytrid species, strain FCC1311.</title>
        <authorList>
            <person name="Sedici K."/>
            <person name="Godart F."/>
            <person name="Aiese Cigliano R."/>
            <person name="Sanseverino W."/>
            <person name="Barakat M."/>
            <person name="Ortet P."/>
            <person name="Marechal E."/>
            <person name="Cagnac O."/>
            <person name="Amato A."/>
        </authorList>
    </citation>
    <scope>NUCLEOTIDE SEQUENCE [LARGE SCALE GENOMIC DNA]</scope>
</reference>
<feature type="compositionally biased region" description="Low complexity" evidence="1">
    <location>
        <begin position="487"/>
        <end position="499"/>
    </location>
</feature>
<feature type="compositionally biased region" description="Basic and acidic residues" evidence="1">
    <location>
        <begin position="165"/>
        <end position="175"/>
    </location>
</feature>
<protein>
    <recommendedName>
        <fullName evidence="4">Transcription factor Iwr1 domain-containing protein</fullName>
    </recommendedName>
</protein>
<accession>A0A2R5GU18</accession>
<feature type="compositionally biased region" description="Acidic residues" evidence="1">
    <location>
        <begin position="535"/>
        <end position="545"/>
    </location>
</feature>
<feature type="compositionally biased region" description="Acidic residues" evidence="1">
    <location>
        <begin position="553"/>
        <end position="565"/>
    </location>
</feature>
<feature type="region of interest" description="Disordered" evidence="1">
    <location>
        <begin position="339"/>
        <end position="391"/>
    </location>
</feature>
<proteinExistence type="predicted"/>
<comment type="caution">
    <text evidence="2">The sequence shown here is derived from an EMBL/GenBank/DDBJ whole genome shotgun (WGS) entry which is preliminary data.</text>
</comment>
<evidence type="ECO:0000256" key="1">
    <source>
        <dbReference type="SAM" id="MobiDB-lite"/>
    </source>
</evidence>
<name>A0A2R5GU18_9STRA</name>
<feature type="region of interest" description="Disordered" evidence="1">
    <location>
        <begin position="431"/>
        <end position="508"/>
    </location>
</feature>
<dbReference type="Proteomes" id="UP000241890">
    <property type="component" value="Unassembled WGS sequence"/>
</dbReference>
<feature type="region of interest" description="Disordered" evidence="1">
    <location>
        <begin position="535"/>
        <end position="567"/>
    </location>
</feature>
<feature type="compositionally biased region" description="Basic and acidic residues" evidence="1">
    <location>
        <begin position="342"/>
        <end position="355"/>
    </location>
</feature>
<keyword evidence="3" id="KW-1185">Reference proteome</keyword>
<feature type="compositionally biased region" description="Basic and acidic residues" evidence="1">
    <location>
        <begin position="453"/>
        <end position="466"/>
    </location>
</feature>
<evidence type="ECO:0000313" key="2">
    <source>
        <dbReference type="EMBL" id="GBG32143.1"/>
    </source>
</evidence>
<gene>
    <name evidence="2" type="ORF">FCC1311_083682</name>
</gene>
<evidence type="ECO:0000313" key="3">
    <source>
        <dbReference type="Proteomes" id="UP000241890"/>
    </source>
</evidence>
<sequence length="600" mass="65081">MLVKKPGADGVSDVPDVAVERRLLFEVLKERRVTVLERVARMERNLHAVNQLRRTHGVTEDHVGSYYNQAVAMSDLMTAATWGARPSDLSTATSAPAELAPAKIDPAWLDSVHANARQEAEAAGEPGSIAEAQALIRAKLALERGDEENETPSSDHGGGTAGSDKVCDEASKNEEDGGPQPPARTTRGKRGGRGLAKSNAKALDACEDLSELAAGRPSRTRRKPMLQSVATRLKKTIVRRPKHSEEHLDSLDATIVRTTETRKSADGARTVRVRKIKKRVKKVKPMKQEKERRRSVLGIRKSFVVSMADAFGGSQPSKSKDASFEIKMDELKALRRRGKLRAGTEKTSTRGRAESEPMAPGVETLAAGPPSSESDVPALGPRLLTPSTLPEMEPAVSGARVGMLTSQSKRYLANRSSLDFSRYALYFGEGTRAPGGAPAATGPRPAPMLAQPETEKKERSRPKSYDARGLSSQSRRFEVQYELEPTSGASASSGDASSSRQFPDDAEEILLDANASFRTGGGLSEYSEFTILEEEEFEEDDDNDEIGGFYGAYEDDEDDEDDDNDIINKNKDEAARELALAPGMGDGGATNEDFYVQLTF</sequence>
<feature type="region of interest" description="Disordered" evidence="1">
    <location>
        <begin position="145"/>
        <end position="200"/>
    </location>
</feature>